<dbReference type="SUPFAM" id="SSF52540">
    <property type="entry name" value="P-loop containing nucleoside triphosphate hydrolases"/>
    <property type="match status" value="1"/>
</dbReference>
<evidence type="ECO:0000256" key="3">
    <source>
        <dbReference type="ARBA" id="ARBA00022840"/>
    </source>
</evidence>
<feature type="modified residue" description="4-aspartylphosphate" evidence="7">
    <location>
        <position position="55"/>
    </location>
</feature>
<dbReference type="GO" id="GO:0005524">
    <property type="term" value="F:ATP binding"/>
    <property type="evidence" value="ECO:0007669"/>
    <property type="project" value="UniProtKB-KW"/>
</dbReference>
<reference evidence="10" key="2">
    <citation type="journal article" date="2021" name="Microbiome">
        <title>Successional dynamics and alternative stable states in a saline activated sludge microbial community over 9 years.</title>
        <authorList>
            <person name="Wang Y."/>
            <person name="Ye J."/>
            <person name="Ju F."/>
            <person name="Liu L."/>
            <person name="Boyd J.A."/>
            <person name="Deng Y."/>
            <person name="Parks D.H."/>
            <person name="Jiang X."/>
            <person name="Yin X."/>
            <person name="Woodcroft B.J."/>
            <person name="Tyson G.W."/>
            <person name="Hugenholtz P."/>
            <person name="Polz M.F."/>
            <person name="Zhang T."/>
        </authorList>
    </citation>
    <scope>NUCLEOTIDE SEQUENCE</scope>
    <source>
        <strain evidence="10">HKST-UBA01</strain>
    </source>
</reference>
<dbReference type="PROSITE" id="PS00676">
    <property type="entry name" value="SIGMA54_INTERACT_2"/>
    <property type="match status" value="1"/>
</dbReference>
<dbReference type="CDD" id="cd00009">
    <property type="entry name" value="AAA"/>
    <property type="match status" value="1"/>
</dbReference>
<evidence type="ECO:0000259" key="9">
    <source>
        <dbReference type="PROSITE" id="PS50110"/>
    </source>
</evidence>
<dbReference type="Proteomes" id="UP000697710">
    <property type="component" value="Unassembled WGS sequence"/>
</dbReference>
<dbReference type="FunFam" id="3.40.50.2300:FF:000018">
    <property type="entry name" value="DNA-binding transcriptional regulator NtrC"/>
    <property type="match status" value="1"/>
</dbReference>
<dbReference type="EMBL" id="JAGQHR010000851">
    <property type="protein sequence ID" value="MCA9729809.1"/>
    <property type="molecule type" value="Genomic_DNA"/>
</dbReference>
<evidence type="ECO:0000256" key="5">
    <source>
        <dbReference type="ARBA" id="ARBA00023125"/>
    </source>
</evidence>
<dbReference type="InterPro" id="IPR001789">
    <property type="entry name" value="Sig_transdc_resp-reg_receiver"/>
</dbReference>
<keyword evidence="3" id="KW-0067">ATP-binding</keyword>
<dbReference type="InterPro" id="IPR025943">
    <property type="entry name" value="Sigma_54_int_dom_ATP-bd_2"/>
</dbReference>
<evidence type="ECO:0000256" key="2">
    <source>
        <dbReference type="ARBA" id="ARBA00022741"/>
    </source>
</evidence>
<protein>
    <submittedName>
        <fullName evidence="10">Sigma-54-dependent Fis family transcriptional regulator</fullName>
    </submittedName>
</protein>
<sequence length="377" mass="41293">MSTSANVLVVDDEPLLRDFLEETLRRAGHRVTLASGGREGLERLAESPPDLVLLDIRMKGSDGLDLLPEFRSRAPQAPVIMMTGHGTVESAVQAMRLGAFDYLTKPFSADTIELTVERALSVGLLQRENATLKGQLSLQTALGSLIGKSRSMEELRATLRLVAPSRSTVLIQGESGTGKELVARAIHEGSPRSAKPFVKINCAAVPAGLLESELFGHEKGAFTGAVGRVQGKFEQADGGTLLLDEISEMELALQPKLLRALQEREFYRVGGRETVSVDVRVLATTNADLKVRVQDGTFREDLYHRLNVVPVRIDPLRDRREDIPVLAQYFLDRTLAETGRGKLRIGRGAMESLLAYDWSGNVRELMNAVERAVILCA</sequence>
<organism evidence="10 11">
    <name type="scientific">Eiseniibacteriota bacterium</name>
    <dbReference type="NCBI Taxonomy" id="2212470"/>
    <lineage>
        <taxon>Bacteria</taxon>
        <taxon>Candidatus Eiseniibacteriota</taxon>
    </lineage>
</organism>
<evidence type="ECO:0000256" key="7">
    <source>
        <dbReference type="PROSITE-ProRule" id="PRU00169"/>
    </source>
</evidence>
<dbReference type="AlphaFoldDB" id="A0A956RSL8"/>
<dbReference type="InterPro" id="IPR003593">
    <property type="entry name" value="AAA+_ATPase"/>
</dbReference>
<dbReference type="SMART" id="SM00382">
    <property type="entry name" value="AAA"/>
    <property type="match status" value="1"/>
</dbReference>
<keyword evidence="2" id="KW-0547">Nucleotide-binding</keyword>
<accession>A0A956RSL8</accession>
<evidence type="ECO:0000256" key="4">
    <source>
        <dbReference type="ARBA" id="ARBA00023015"/>
    </source>
</evidence>
<dbReference type="Pfam" id="PF00072">
    <property type="entry name" value="Response_reg"/>
    <property type="match status" value="1"/>
</dbReference>
<dbReference type="PROSITE" id="PS50110">
    <property type="entry name" value="RESPONSE_REGULATORY"/>
    <property type="match status" value="1"/>
</dbReference>
<comment type="caution">
    <text evidence="10">The sequence shown here is derived from an EMBL/GenBank/DDBJ whole genome shotgun (WGS) entry which is preliminary data.</text>
</comment>
<dbReference type="PROSITE" id="PS00675">
    <property type="entry name" value="SIGMA54_INTERACT_1"/>
    <property type="match status" value="1"/>
</dbReference>
<dbReference type="PANTHER" id="PTHR32071:SF117">
    <property type="entry name" value="PTS-DEPENDENT DIHYDROXYACETONE KINASE OPERON REGULATORY PROTEIN-RELATED"/>
    <property type="match status" value="1"/>
</dbReference>
<evidence type="ECO:0000259" key="8">
    <source>
        <dbReference type="PROSITE" id="PS50045"/>
    </source>
</evidence>
<feature type="non-terminal residue" evidence="10">
    <location>
        <position position="377"/>
    </location>
</feature>
<dbReference type="InterPro" id="IPR002078">
    <property type="entry name" value="Sigma_54_int"/>
</dbReference>
<dbReference type="SUPFAM" id="SSF52172">
    <property type="entry name" value="CheY-like"/>
    <property type="match status" value="1"/>
</dbReference>
<dbReference type="SMART" id="SM00448">
    <property type="entry name" value="REC"/>
    <property type="match status" value="1"/>
</dbReference>
<evidence type="ECO:0000256" key="1">
    <source>
        <dbReference type="ARBA" id="ARBA00022553"/>
    </source>
</evidence>
<dbReference type="Gene3D" id="3.40.50.300">
    <property type="entry name" value="P-loop containing nucleotide triphosphate hydrolases"/>
    <property type="match status" value="1"/>
</dbReference>
<evidence type="ECO:0000313" key="11">
    <source>
        <dbReference type="Proteomes" id="UP000697710"/>
    </source>
</evidence>
<proteinExistence type="predicted"/>
<dbReference type="Gene3D" id="3.40.50.2300">
    <property type="match status" value="1"/>
</dbReference>
<name>A0A956RSL8_UNCEI</name>
<dbReference type="InterPro" id="IPR058031">
    <property type="entry name" value="AAA_lid_NorR"/>
</dbReference>
<dbReference type="PANTHER" id="PTHR32071">
    <property type="entry name" value="TRANSCRIPTIONAL REGULATORY PROTEIN"/>
    <property type="match status" value="1"/>
</dbReference>
<keyword evidence="6" id="KW-0804">Transcription</keyword>
<keyword evidence="1 7" id="KW-0597">Phosphoprotein</keyword>
<dbReference type="GO" id="GO:0006355">
    <property type="term" value="P:regulation of DNA-templated transcription"/>
    <property type="evidence" value="ECO:0007669"/>
    <property type="project" value="InterPro"/>
</dbReference>
<reference evidence="10" key="1">
    <citation type="submission" date="2020-04" db="EMBL/GenBank/DDBJ databases">
        <authorList>
            <person name="Zhang T."/>
        </authorList>
    </citation>
    <scope>NUCLEOTIDE SEQUENCE</scope>
    <source>
        <strain evidence="10">HKST-UBA01</strain>
    </source>
</reference>
<feature type="domain" description="Sigma-54 factor interaction" evidence="8">
    <location>
        <begin position="145"/>
        <end position="374"/>
    </location>
</feature>
<evidence type="ECO:0000313" key="10">
    <source>
        <dbReference type="EMBL" id="MCA9729809.1"/>
    </source>
</evidence>
<keyword evidence="5" id="KW-0238">DNA-binding</keyword>
<dbReference type="PROSITE" id="PS50045">
    <property type="entry name" value="SIGMA54_INTERACT_4"/>
    <property type="match status" value="1"/>
</dbReference>
<dbReference type="Pfam" id="PF00158">
    <property type="entry name" value="Sigma54_activat"/>
    <property type="match status" value="1"/>
</dbReference>
<dbReference type="GO" id="GO:0003677">
    <property type="term" value="F:DNA binding"/>
    <property type="evidence" value="ECO:0007669"/>
    <property type="project" value="UniProtKB-KW"/>
</dbReference>
<feature type="domain" description="Response regulatory" evidence="9">
    <location>
        <begin position="6"/>
        <end position="120"/>
    </location>
</feature>
<dbReference type="GO" id="GO:0000160">
    <property type="term" value="P:phosphorelay signal transduction system"/>
    <property type="evidence" value="ECO:0007669"/>
    <property type="project" value="InterPro"/>
</dbReference>
<gene>
    <name evidence="10" type="ORF">KC729_19150</name>
</gene>
<dbReference type="Pfam" id="PF25601">
    <property type="entry name" value="AAA_lid_14"/>
    <property type="match status" value="1"/>
</dbReference>
<dbReference type="FunFam" id="3.40.50.300:FF:000006">
    <property type="entry name" value="DNA-binding transcriptional regulator NtrC"/>
    <property type="match status" value="1"/>
</dbReference>
<dbReference type="InterPro" id="IPR025662">
    <property type="entry name" value="Sigma_54_int_dom_ATP-bd_1"/>
</dbReference>
<dbReference type="InterPro" id="IPR011006">
    <property type="entry name" value="CheY-like_superfamily"/>
</dbReference>
<dbReference type="Gene3D" id="1.10.8.60">
    <property type="match status" value="1"/>
</dbReference>
<dbReference type="InterPro" id="IPR027417">
    <property type="entry name" value="P-loop_NTPase"/>
</dbReference>
<keyword evidence="4" id="KW-0805">Transcription regulation</keyword>
<evidence type="ECO:0000256" key="6">
    <source>
        <dbReference type="ARBA" id="ARBA00023163"/>
    </source>
</evidence>